<dbReference type="EMBL" id="JAYMGO010000019">
    <property type="protein sequence ID" value="KAL1255231.1"/>
    <property type="molecule type" value="Genomic_DNA"/>
</dbReference>
<evidence type="ECO:0000313" key="2">
    <source>
        <dbReference type="EMBL" id="KAL1255231.1"/>
    </source>
</evidence>
<proteinExistence type="predicted"/>
<protein>
    <submittedName>
        <fullName evidence="2">Uncharacterized protein</fullName>
    </submittedName>
</protein>
<name>A0ABR3LQR4_9TELE</name>
<evidence type="ECO:0000256" key="1">
    <source>
        <dbReference type="SAM" id="MobiDB-lite"/>
    </source>
</evidence>
<gene>
    <name evidence="2" type="ORF">QQF64_013292</name>
</gene>
<reference evidence="2 3" key="1">
    <citation type="submission" date="2023-09" db="EMBL/GenBank/DDBJ databases">
        <authorList>
            <person name="Wang M."/>
        </authorList>
    </citation>
    <scope>NUCLEOTIDE SEQUENCE [LARGE SCALE GENOMIC DNA]</scope>
    <source>
        <strain evidence="2">GT-2023</strain>
        <tissue evidence="2">Liver</tissue>
    </source>
</reference>
<comment type="caution">
    <text evidence="2">The sequence shown here is derived from an EMBL/GenBank/DDBJ whole genome shotgun (WGS) entry which is preliminary data.</text>
</comment>
<organism evidence="2 3">
    <name type="scientific">Cirrhinus molitorella</name>
    <name type="common">mud carp</name>
    <dbReference type="NCBI Taxonomy" id="172907"/>
    <lineage>
        <taxon>Eukaryota</taxon>
        <taxon>Metazoa</taxon>
        <taxon>Chordata</taxon>
        <taxon>Craniata</taxon>
        <taxon>Vertebrata</taxon>
        <taxon>Euteleostomi</taxon>
        <taxon>Actinopterygii</taxon>
        <taxon>Neopterygii</taxon>
        <taxon>Teleostei</taxon>
        <taxon>Ostariophysi</taxon>
        <taxon>Cypriniformes</taxon>
        <taxon>Cyprinidae</taxon>
        <taxon>Labeoninae</taxon>
        <taxon>Labeonini</taxon>
        <taxon>Cirrhinus</taxon>
    </lineage>
</organism>
<keyword evidence="3" id="KW-1185">Reference proteome</keyword>
<sequence length="183" mass="19954">MSPARVIKNTNCQQNGGCCVESTEDPKWISPSNSSPSPSSSVRRSLPVIIRDVARIPLRVRVSRAQTRRNGPLSLIGPPCLLSPYRFCQYSTGILTVRAGGEGRRGELRKGGGTGRREGESRAVVEGCSTLSPCSIVRGIQIRRNTSEQNAGYICFSPMKMQSSDTFNIELRNNVHSKTISNS</sequence>
<feature type="region of interest" description="Disordered" evidence="1">
    <location>
        <begin position="23"/>
        <end position="43"/>
    </location>
</feature>
<feature type="compositionally biased region" description="Low complexity" evidence="1">
    <location>
        <begin position="30"/>
        <end position="41"/>
    </location>
</feature>
<accession>A0ABR3LQR4</accession>
<evidence type="ECO:0000313" key="3">
    <source>
        <dbReference type="Proteomes" id="UP001558613"/>
    </source>
</evidence>
<dbReference type="Proteomes" id="UP001558613">
    <property type="component" value="Unassembled WGS sequence"/>
</dbReference>